<accession>A0ABW5XQC2</accession>
<dbReference type="RefSeq" id="WP_377124295.1">
    <property type="nucleotide sequence ID" value="NZ_JBHUHN010000001.1"/>
</dbReference>
<dbReference type="Proteomes" id="UP001597601">
    <property type="component" value="Unassembled WGS sequence"/>
</dbReference>
<reference evidence="2" key="1">
    <citation type="journal article" date="2019" name="Int. J. Syst. Evol. Microbiol.">
        <title>The Global Catalogue of Microorganisms (GCM) 10K type strain sequencing project: providing services to taxonomists for standard genome sequencing and annotation.</title>
        <authorList>
            <consortium name="The Broad Institute Genomics Platform"/>
            <consortium name="The Broad Institute Genome Sequencing Center for Infectious Disease"/>
            <person name="Wu L."/>
            <person name="Ma J."/>
        </authorList>
    </citation>
    <scope>NUCLEOTIDE SEQUENCE [LARGE SCALE GENOMIC DNA]</scope>
    <source>
        <strain evidence="2">KCTC 52232</strain>
    </source>
</reference>
<sequence>MNEIVTLAVPAVRTLTADVIRLLKTEIGDQGTVAALDNHVLISFNQPDFELRMGNILQQIYRVVEQHFPVRNEHVNIIMRDTNSTYENVFKIWKSA</sequence>
<gene>
    <name evidence="1" type="ORF">ACFSYC_05325</name>
</gene>
<dbReference type="EMBL" id="JBHUON010000004">
    <property type="protein sequence ID" value="MFD2864103.1"/>
    <property type="molecule type" value="Genomic_DNA"/>
</dbReference>
<evidence type="ECO:0000313" key="1">
    <source>
        <dbReference type="EMBL" id="MFD2864103.1"/>
    </source>
</evidence>
<organism evidence="1 2">
    <name type="scientific">Mucilaginibacter antarcticus</name>
    <dbReference type="NCBI Taxonomy" id="1855725"/>
    <lineage>
        <taxon>Bacteria</taxon>
        <taxon>Pseudomonadati</taxon>
        <taxon>Bacteroidota</taxon>
        <taxon>Sphingobacteriia</taxon>
        <taxon>Sphingobacteriales</taxon>
        <taxon>Sphingobacteriaceae</taxon>
        <taxon>Mucilaginibacter</taxon>
    </lineage>
</organism>
<proteinExistence type="predicted"/>
<comment type="caution">
    <text evidence="1">The sequence shown here is derived from an EMBL/GenBank/DDBJ whole genome shotgun (WGS) entry which is preliminary data.</text>
</comment>
<protein>
    <submittedName>
        <fullName evidence="1">Uncharacterized protein</fullName>
    </submittedName>
</protein>
<name>A0ABW5XQC2_9SPHI</name>
<keyword evidence="2" id="KW-1185">Reference proteome</keyword>
<evidence type="ECO:0000313" key="2">
    <source>
        <dbReference type="Proteomes" id="UP001597601"/>
    </source>
</evidence>